<comment type="caution">
    <text evidence="1">The sequence shown here is derived from an EMBL/GenBank/DDBJ whole genome shotgun (WGS) entry which is preliminary data.</text>
</comment>
<proteinExistence type="predicted"/>
<reference evidence="1 2" key="1">
    <citation type="journal article" date="2020" name="Cell">
        <title>Large-Scale Comparative Analyses of Tick Genomes Elucidate Their Genetic Diversity and Vector Capacities.</title>
        <authorList>
            <consortium name="Tick Genome and Microbiome Consortium (TIGMIC)"/>
            <person name="Jia N."/>
            <person name="Wang J."/>
            <person name="Shi W."/>
            <person name="Du L."/>
            <person name="Sun Y."/>
            <person name="Zhan W."/>
            <person name="Jiang J.F."/>
            <person name="Wang Q."/>
            <person name="Zhang B."/>
            <person name="Ji P."/>
            <person name="Bell-Sakyi L."/>
            <person name="Cui X.M."/>
            <person name="Yuan T.T."/>
            <person name="Jiang B.G."/>
            <person name="Yang W.F."/>
            <person name="Lam T.T."/>
            <person name="Chang Q.C."/>
            <person name="Ding S.J."/>
            <person name="Wang X.J."/>
            <person name="Zhu J.G."/>
            <person name="Ruan X.D."/>
            <person name="Zhao L."/>
            <person name="Wei J.T."/>
            <person name="Ye R.Z."/>
            <person name="Que T.C."/>
            <person name="Du C.H."/>
            <person name="Zhou Y.H."/>
            <person name="Cheng J.X."/>
            <person name="Dai P.F."/>
            <person name="Guo W.B."/>
            <person name="Han X.H."/>
            <person name="Huang E.J."/>
            <person name="Li L.F."/>
            <person name="Wei W."/>
            <person name="Gao Y.C."/>
            <person name="Liu J.Z."/>
            <person name="Shao H.Z."/>
            <person name="Wang X."/>
            <person name="Wang C.C."/>
            <person name="Yang T.C."/>
            <person name="Huo Q.B."/>
            <person name="Li W."/>
            <person name="Chen H.Y."/>
            <person name="Chen S.E."/>
            <person name="Zhou L.G."/>
            <person name="Ni X.B."/>
            <person name="Tian J.H."/>
            <person name="Sheng Y."/>
            <person name="Liu T."/>
            <person name="Pan Y.S."/>
            <person name="Xia L.Y."/>
            <person name="Li J."/>
            <person name="Zhao F."/>
            <person name="Cao W.C."/>
        </authorList>
    </citation>
    <scope>NUCLEOTIDE SEQUENCE [LARGE SCALE GENOMIC DNA]</scope>
    <source>
        <strain evidence="1">Iper-2018</strain>
    </source>
</reference>
<keyword evidence="2" id="KW-1185">Reference proteome</keyword>
<dbReference type="EMBL" id="JABSTQ010009259">
    <property type="protein sequence ID" value="KAG0431076.1"/>
    <property type="molecule type" value="Genomic_DNA"/>
</dbReference>
<evidence type="ECO:0000313" key="1">
    <source>
        <dbReference type="EMBL" id="KAG0431076.1"/>
    </source>
</evidence>
<sequence>MAASSDEDSDGNSKLPRVAAEKSDSRWVFMFLNGDEYFKPLRTLVNQRHYRSLESLLEKLTERIRPSFGAIRSVYTPRQGHRVGSIEELHSNERYVAAGYEKFRQLPQGIHKNGSQREAPVRCVLIGRDRINMIRVLLVIGQRMKLEASYVKKLCFPEGNLVQDVEDLKNGGHYVALLPHESFKKPSSKLPNNYMRTYETLAHNASGKPASTIAATDYEQEDDDRPEVTLKNSTEEIVPMKEASTSTTEDKATTTPTSHEDDAQPPEDIGAPKDITTPQNNEPAERSETRKERRASDVSLASLTRYREAPEANERGTSHSRRLSLQESVGSRMSDRKSSRGDDRSSTRGVRERSSQGRIPNGGIPEKALPKNVAPSGSSSAARKSVDESRVVSQTKSFRRGPDKKAVGTKSGKRSTDEDSGNRGWSRASSDDSLKSNKDSGYSPASVRSKDSSETPQRQKKDEKTSQAQAAARVSSKDFQETLETYSISPPHSPIRTYAYLLQPKPAEPSYEFQISESGRVGQATYSAAPLRYSSTARNQWKPDTYPILEEEDVFYAKPSRGRKFEAPYKEVDLDEDNGGVFRARQRASEPGAAVEVQDSKDTKVDVPIDDMEALEVEEEYLPPEHRRIERDASGGPGHRIVTFLPSAGSSRCISSSDRRNMARLLTREDIQRMIL</sequence>
<gene>
    <name evidence="1" type="ORF">HPB47_022102</name>
</gene>
<organism evidence="1 2">
    <name type="scientific">Ixodes persulcatus</name>
    <name type="common">Taiga tick</name>
    <dbReference type="NCBI Taxonomy" id="34615"/>
    <lineage>
        <taxon>Eukaryota</taxon>
        <taxon>Metazoa</taxon>
        <taxon>Ecdysozoa</taxon>
        <taxon>Arthropoda</taxon>
        <taxon>Chelicerata</taxon>
        <taxon>Arachnida</taxon>
        <taxon>Acari</taxon>
        <taxon>Parasitiformes</taxon>
        <taxon>Ixodida</taxon>
        <taxon>Ixodoidea</taxon>
        <taxon>Ixodidae</taxon>
        <taxon>Ixodinae</taxon>
        <taxon>Ixodes</taxon>
    </lineage>
</organism>
<name>A0AC60QAM6_IXOPE</name>
<dbReference type="Proteomes" id="UP000805193">
    <property type="component" value="Unassembled WGS sequence"/>
</dbReference>
<protein>
    <submittedName>
        <fullName evidence="1">Uncharacterized protein</fullName>
    </submittedName>
</protein>
<accession>A0AC60QAM6</accession>
<evidence type="ECO:0000313" key="2">
    <source>
        <dbReference type="Proteomes" id="UP000805193"/>
    </source>
</evidence>